<evidence type="ECO:0000313" key="5">
    <source>
        <dbReference type="EMBL" id="SMO53173.1"/>
    </source>
</evidence>
<feature type="domain" description="YtkA-like" evidence="4">
    <location>
        <begin position="55"/>
        <end position="134"/>
    </location>
</feature>
<feature type="region of interest" description="Disordered" evidence="2">
    <location>
        <begin position="24"/>
        <end position="57"/>
    </location>
</feature>
<protein>
    <submittedName>
        <fullName evidence="5">YtkA-like</fullName>
    </submittedName>
</protein>
<dbReference type="InterPro" id="IPR014755">
    <property type="entry name" value="Cu-Rt/internalin_Ig-like"/>
</dbReference>
<evidence type="ECO:0000256" key="1">
    <source>
        <dbReference type="ARBA" id="ARBA00022729"/>
    </source>
</evidence>
<gene>
    <name evidence="5" type="ORF">SAMN06264849_10364</name>
</gene>
<dbReference type="InterPro" id="IPR032693">
    <property type="entry name" value="YtkA-like_dom"/>
</dbReference>
<evidence type="ECO:0000256" key="3">
    <source>
        <dbReference type="SAM" id="SignalP"/>
    </source>
</evidence>
<keyword evidence="1 3" id="KW-0732">Signal</keyword>
<feature type="chain" id="PRO_5022008526" evidence="3">
    <location>
        <begin position="24"/>
        <end position="153"/>
    </location>
</feature>
<dbReference type="Proteomes" id="UP000315636">
    <property type="component" value="Unassembled WGS sequence"/>
</dbReference>
<accession>A0A521C193</accession>
<dbReference type="AlphaFoldDB" id="A0A521C193"/>
<feature type="signal peptide" evidence="3">
    <location>
        <begin position="1"/>
        <end position="23"/>
    </location>
</feature>
<dbReference type="PROSITE" id="PS51257">
    <property type="entry name" value="PROKAR_LIPOPROTEIN"/>
    <property type="match status" value="1"/>
</dbReference>
<dbReference type="EMBL" id="FXTI01000003">
    <property type="protein sequence ID" value="SMO53173.1"/>
    <property type="molecule type" value="Genomic_DNA"/>
</dbReference>
<dbReference type="Pfam" id="PF13115">
    <property type="entry name" value="YtkA"/>
    <property type="match status" value="1"/>
</dbReference>
<name>A0A521C193_9BACL</name>
<evidence type="ECO:0000313" key="6">
    <source>
        <dbReference type="Proteomes" id="UP000315636"/>
    </source>
</evidence>
<evidence type="ECO:0000256" key="2">
    <source>
        <dbReference type="SAM" id="MobiDB-lite"/>
    </source>
</evidence>
<proteinExistence type="predicted"/>
<evidence type="ECO:0000259" key="4">
    <source>
        <dbReference type="Pfam" id="PF13115"/>
    </source>
</evidence>
<feature type="compositionally biased region" description="Basic and acidic residues" evidence="2">
    <location>
        <begin position="28"/>
        <end position="56"/>
    </location>
</feature>
<dbReference type="Gene3D" id="2.60.40.1220">
    <property type="match status" value="1"/>
</dbReference>
<keyword evidence="6" id="KW-1185">Reference proteome</keyword>
<sequence>MSGKRWMIGMLSLVLMVALSACGGTEESTEKKDEKAHKEEKKHDMHDSEEVKDVPKVEMTFPEEVKSGENIRIQVKIMQEDQPVNDADDVQFEIWEKGANKEDHEKIVAKRTGEGVYSIEKAFEKAGDYKVMYHVTARGSHVMKPAETLTVQQ</sequence>
<reference evidence="5 6" key="1">
    <citation type="submission" date="2017-05" db="EMBL/GenBank/DDBJ databases">
        <authorList>
            <person name="Varghese N."/>
            <person name="Submissions S."/>
        </authorList>
    </citation>
    <scope>NUCLEOTIDE SEQUENCE [LARGE SCALE GENOMIC DNA]</scope>
    <source>
        <strain evidence="5 6">DSM 45474</strain>
    </source>
</reference>
<organism evidence="5 6">
    <name type="scientific">Melghirimyces algeriensis</name>
    <dbReference type="NCBI Taxonomy" id="910412"/>
    <lineage>
        <taxon>Bacteria</taxon>
        <taxon>Bacillati</taxon>
        <taxon>Bacillota</taxon>
        <taxon>Bacilli</taxon>
        <taxon>Bacillales</taxon>
        <taxon>Thermoactinomycetaceae</taxon>
        <taxon>Melghirimyces</taxon>
    </lineage>
</organism>
<dbReference type="RefSeq" id="WP_185956073.1">
    <property type="nucleotide sequence ID" value="NZ_FXTI01000003.1"/>
</dbReference>